<sequence>MPTLLILIAVLISYGSLYPFSFAAHEGSMTELLQLASDPALPAHRGDLVGNVLLFLPYGLVLALHRGGSTLRTATLAVLGVSLAVALQVVQIWLPSRVPALGDAIVNTFGLLLGYGLGLALAPLLRNAGPRRLLLAPMLLALLWICYRWFPLVPTVDLQNVRDALKPLMAIERFSPLRSLHTAVAWLAFFRLGAVAAGRPLPALALAGSAALVTAGQAFIVGGSISLNNIAAVALAIAALPLLRRPQASGLIVAALFVTVLIEGLRPFALASPPNSFSWLPFSGFLEGSMSTNTLVLVEKCYLYGALICLMVHNGTPLGAATLACATWLGVIEGLQVLVAGRTAEITDPLLAILLGVVIARLQPRREGGQHATRGHMSQAS</sequence>
<reference evidence="3 4" key="2">
    <citation type="submission" date="2018-04" db="EMBL/GenBank/DDBJ databases">
        <title>Thauera lacus sp. nov., isolated from an saline lake in Inner Mongolia, China.</title>
        <authorList>
            <person name="Liang Q.-Y."/>
        </authorList>
    </citation>
    <scope>NUCLEOTIDE SEQUENCE [LARGE SCALE GENOMIC DNA]</scope>
    <source>
        <strain evidence="3 4">D20</strain>
    </source>
</reference>
<feature type="transmembrane region" description="Helical" evidence="1">
    <location>
        <begin position="48"/>
        <end position="64"/>
    </location>
</feature>
<feature type="transmembrane region" description="Helical" evidence="1">
    <location>
        <begin position="226"/>
        <end position="243"/>
    </location>
</feature>
<feature type="transmembrane region" description="Helical" evidence="1">
    <location>
        <begin position="250"/>
        <end position="270"/>
    </location>
</feature>
<evidence type="ECO:0000256" key="1">
    <source>
        <dbReference type="SAM" id="Phobius"/>
    </source>
</evidence>
<dbReference type="RefSeq" id="WP_107493186.1">
    <property type="nucleotide sequence ID" value="NZ_PZKC01000005.1"/>
</dbReference>
<gene>
    <name evidence="3" type="ORF">C8261_08215</name>
</gene>
<keyword evidence="1" id="KW-0472">Membrane</keyword>
<evidence type="ECO:0000259" key="2">
    <source>
        <dbReference type="Pfam" id="PF04892"/>
    </source>
</evidence>
<feature type="transmembrane region" description="Helical" evidence="1">
    <location>
        <begin position="100"/>
        <end position="121"/>
    </location>
</feature>
<dbReference type="AlphaFoldDB" id="A0A2T4IG90"/>
<feature type="transmembrane region" description="Helical" evidence="1">
    <location>
        <begin position="318"/>
        <end position="340"/>
    </location>
</feature>
<proteinExistence type="predicted"/>
<reference evidence="3 4" key="1">
    <citation type="submission" date="2018-03" db="EMBL/GenBank/DDBJ databases">
        <authorList>
            <person name="Keele B.F."/>
        </authorList>
    </citation>
    <scope>NUCLEOTIDE SEQUENCE [LARGE SCALE GENOMIC DNA]</scope>
    <source>
        <strain evidence="3 4">D20</strain>
    </source>
</reference>
<dbReference type="EMBL" id="PZKC01000005">
    <property type="protein sequence ID" value="PTD96785.1"/>
    <property type="molecule type" value="Genomic_DNA"/>
</dbReference>
<dbReference type="Proteomes" id="UP000241193">
    <property type="component" value="Unassembled WGS sequence"/>
</dbReference>
<evidence type="ECO:0000313" key="3">
    <source>
        <dbReference type="EMBL" id="PTD96785.1"/>
    </source>
</evidence>
<dbReference type="OrthoDB" id="7055135at2"/>
<feature type="transmembrane region" description="Helical" evidence="1">
    <location>
        <begin position="133"/>
        <end position="150"/>
    </location>
</feature>
<feature type="transmembrane region" description="Helical" evidence="1">
    <location>
        <begin position="76"/>
        <end position="94"/>
    </location>
</feature>
<keyword evidence="4" id="KW-1185">Reference proteome</keyword>
<keyword evidence="1" id="KW-0812">Transmembrane</keyword>
<dbReference type="InterPro" id="IPR006976">
    <property type="entry name" value="VanZ-like"/>
</dbReference>
<dbReference type="Pfam" id="PF04892">
    <property type="entry name" value="VanZ"/>
    <property type="match status" value="1"/>
</dbReference>
<accession>A0A2T4IG90</accession>
<feature type="domain" description="VanZ-like" evidence="2">
    <location>
        <begin position="16"/>
        <end position="118"/>
    </location>
</feature>
<comment type="caution">
    <text evidence="3">The sequence shown here is derived from an EMBL/GenBank/DDBJ whole genome shotgun (WGS) entry which is preliminary data.</text>
</comment>
<keyword evidence="1" id="KW-1133">Transmembrane helix</keyword>
<evidence type="ECO:0000313" key="4">
    <source>
        <dbReference type="Proteomes" id="UP000241193"/>
    </source>
</evidence>
<protein>
    <recommendedName>
        <fullName evidence="2">VanZ-like domain-containing protein</fullName>
    </recommendedName>
</protein>
<name>A0A2T4IG90_9RHOO</name>
<organism evidence="3 4">
    <name type="scientific">Pseudothauera lacus</name>
    <dbReference type="NCBI Taxonomy" id="2136175"/>
    <lineage>
        <taxon>Bacteria</taxon>
        <taxon>Pseudomonadati</taxon>
        <taxon>Pseudomonadota</taxon>
        <taxon>Betaproteobacteria</taxon>
        <taxon>Rhodocyclales</taxon>
        <taxon>Zoogloeaceae</taxon>
        <taxon>Pseudothauera</taxon>
    </lineage>
</organism>